<organism evidence="2 3">
    <name type="scientific">Gloeobacter kilaueensis (strain ATCC BAA-2537 / CCAP 1431/1 / ULC 316 / JS1)</name>
    <dbReference type="NCBI Taxonomy" id="1183438"/>
    <lineage>
        <taxon>Bacteria</taxon>
        <taxon>Bacillati</taxon>
        <taxon>Cyanobacteriota</taxon>
        <taxon>Cyanophyceae</taxon>
        <taxon>Gloeobacterales</taxon>
        <taxon>Gloeobacteraceae</taxon>
        <taxon>Gloeobacter</taxon>
    </lineage>
</organism>
<keyword evidence="1" id="KW-1133">Transmembrane helix</keyword>
<dbReference type="STRING" id="1183438.GKIL_3250"/>
<dbReference type="EMBL" id="CP003587">
    <property type="protein sequence ID" value="AGY59496.1"/>
    <property type="molecule type" value="Genomic_DNA"/>
</dbReference>
<evidence type="ECO:0000256" key="1">
    <source>
        <dbReference type="SAM" id="Phobius"/>
    </source>
</evidence>
<keyword evidence="3" id="KW-1185">Reference proteome</keyword>
<feature type="transmembrane region" description="Helical" evidence="1">
    <location>
        <begin position="12"/>
        <end position="33"/>
    </location>
</feature>
<gene>
    <name evidence="2" type="ORF">GKIL_3250</name>
</gene>
<proteinExistence type="predicted"/>
<dbReference type="Proteomes" id="UP000017396">
    <property type="component" value="Chromosome"/>
</dbReference>
<keyword evidence="1" id="KW-0472">Membrane</keyword>
<reference evidence="2 3" key="1">
    <citation type="journal article" date="2013" name="PLoS ONE">
        <title>Cultivation and Complete Genome Sequencing of Gloeobacter kilaueensis sp. nov., from a Lava Cave in Kilauea Caldera, Hawai'i.</title>
        <authorList>
            <person name="Saw J.H."/>
            <person name="Schatz M."/>
            <person name="Brown M.V."/>
            <person name="Kunkel D.D."/>
            <person name="Foster J.S."/>
            <person name="Shick H."/>
            <person name="Christensen S."/>
            <person name="Hou S."/>
            <person name="Wan X."/>
            <person name="Donachie S.P."/>
        </authorList>
    </citation>
    <scope>NUCLEOTIDE SEQUENCE [LARGE SCALE GENOMIC DNA]</scope>
    <source>
        <strain evidence="3">JS</strain>
    </source>
</reference>
<protein>
    <submittedName>
        <fullName evidence="2">Uncharacterized protein</fullName>
    </submittedName>
</protein>
<evidence type="ECO:0000313" key="2">
    <source>
        <dbReference type="EMBL" id="AGY59496.1"/>
    </source>
</evidence>
<dbReference type="HOGENOM" id="CLU_3270696_0_0_3"/>
<sequence>MFNDTPGQMISLPIFLYFFGGLAIGLSLLILVLRSQLKKTP</sequence>
<keyword evidence="1" id="KW-0812">Transmembrane</keyword>
<accession>U5QKQ0</accession>
<dbReference type="AlphaFoldDB" id="U5QKQ0"/>
<evidence type="ECO:0000313" key="3">
    <source>
        <dbReference type="Proteomes" id="UP000017396"/>
    </source>
</evidence>
<dbReference type="KEGG" id="glj:GKIL_3250"/>
<name>U5QKQ0_GLOK1</name>